<feature type="region of interest" description="Disordered" evidence="1">
    <location>
        <begin position="9"/>
        <end position="29"/>
    </location>
</feature>
<reference evidence="2" key="2">
    <citation type="submission" date="2020-05" db="UniProtKB">
        <authorList>
            <consortium name="EnsemblMetazoa"/>
        </authorList>
    </citation>
    <scope>IDENTIFICATION</scope>
    <source>
        <strain evidence="2">IAEA</strain>
    </source>
</reference>
<feature type="compositionally biased region" description="Polar residues" evidence="1">
    <location>
        <begin position="15"/>
        <end position="29"/>
    </location>
</feature>
<dbReference type="AlphaFoldDB" id="A0A1A9WJK8"/>
<evidence type="ECO:0000313" key="3">
    <source>
        <dbReference type="Proteomes" id="UP000091820"/>
    </source>
</evidence>
<proteinExistence type="predicted"/>
<dbReference type="VEuPathDB" id="VectorBase:GBRI022094"/>
<organism evidence="2 3">
    <name type="scientific">Glossina brevipalpis</name>
    <dbReference type="NCBI Taxonomy" id="37001"/>
    <lineage>
        <taxon>Eukaryota</taxon>
        <taxon>Metazoa</taxon>
        <taxon>Ecdysozoa</taxon>
        <taxon>Arthropoda</taxon>
        <taxon>Hexapoda</taxon>
        <taxon>Insecta</taxon>
        <taxon>Pterygota</taxon>
        <taxon>Neoptera</taxon>
        <taxon>Endopterygota</taxon>
        <taxon>Diptera</taxon>
        <taxon>Brachycera</taxon>
        <taxon>Muscomorpha</taxon>
        <taxon>Hippoboscoidea</taxon>
        <taxon>Glossinidae</taxon>
        <taxon>Glossina</taxon>
    </lineage>
</organism>
<evidence type="ECO:0000256" key="1">
    <source>
        <dbReference type="SAM" id="MobiDB-lite"/>
    </source>
</evidence>
<dbReference type="EnsemblMetazoa" id="GBRI022094-RA">
    <property type="protein sequence ID" value="GBRI022094-PA"/>
    <property type="gene ID" value="GBRI022094"/>
</dbReference>
<dbReference type="STRING" id="37001.A0A1A9WJK8"/>
<accession>A0A1A9WJK8</accession>
<dbReference type="Proteomes" id="UP000091820">
    <property type="component" value="Unassembled WGS sequence"/>
</dbReference>
<protein>
    <submittedName>
        <fullName evidence="2">Uncharacterized protein</fullName>
    </submittedName>
</protein>
<keyword evidence="3" id="KW-1185">Reference proteome</keyword>
<evidence type="ECO:0000313" key="2">
    <source>
        <dbReference type="EnsemblMetazoa" id="GBRI022094-PA"/>
    </source>
</evidence>
<name>A0A1A9WJK8_9MUSC</name>
<reference evidence="3" key="1">
    <citation type="submission" date="2014-03" db="EMBL/GenBank/DDBJ databases">
        <authorList>
            <person name="Aksoy S."/>
            <person name="Warren W."/>
            <person name="Wilson R.K."/>
        </authorList>
    </citation>
    <scope>NUCLEOTIDE SEQUENCE [LARGE SCALE GENOMIC DNA]</scope>
    <source>
        <strain evidence="3">IAEA</strain>
    </source>
</reference>
<sequence length="488" mass="50485">MVFNAMLFTTGPDANINSEPEQRNENQTQNFGRVAEKINVLKIQKSTTETNQIGLDECDTISSGQDLLSTNQAAAPLSNYYNLRIPKSPSFHSGLALLAGNGDRTDGDKQQTNGIDCRTASIVTNRGLGCKFNFANIEELKAKFSHSSSAPSTVKKLYKKMPSLQPQESGQNFTTSSSLSSSFIPSTNSSSNSSTTSQSISSLTAANTSSLFSPTNISSMAVSYTSGDVTNVAHQAAMILNAATATSCGGGSALSTAAAAVTNSISATTSSIVSTLAQHFNAATSATSLLNTASSTLGATNKSPVSAAAAIKNILNATKSVGNSINATQHNNDNSDQVQGLTTTPIVTAMSTAANNITTSSVTQSIVSGVSISLGLGNSSNNTNRNIASTATLSNNQKRLITGQCQNGDEGNFLGGGGGDRANLNSTSDDKTPSIVGSESLMTQTLQQITGSPGRARDRNIFHSPSSSSAAAQLPLLRGFIMHTKTYI</sequence>